<name>A0A2P5CPC8_PARAD</name>
<comment type="caution">
    <text evidence="2">The sequence shown here is derived from an EMBL/GenBank/DDBJ whole genome shotgun (WGS) entry which is preliminary data.</text>
</comment>
<dbReference type="EMBL" id="JXTB01000109">
    <property type="protein sequence ID" value="PON62878.1"/>
    <property type="molecule type" value="Genomic_DNA"/>
</dbReference>
<dbReference type="Proteomes" id="UP000237105">
    <property type="component" value="Unassembled WGS sequence"/>
</dbReference>
<feature type="compositionally biased region" description="Basic and acidic residues" evidence="1">
    <location>
        <begin position="1"/>
        <end position="23"/>
    </location>
</feature>
<gene>
    <name evidence="2" type="ORF">PanWU01x14_135540</name>
</gene>
<sequence>MERQSFNDVSRSHLPDTEHDREPGQTIRVGPNR</sequence>
<organism evidence="2 3">
    <name type="scientific">Parasponia andersonii</name>
    <name type="common">Sponia andersonii</name>
    <dbReference type="NCBI Taxonomy" id="3476"/>
    <lineage>
        <taxon>Eukaryota</taxon>
        <taxon>Viridiplantae</taxon>
        <taxon>Streptophyta</taxon>
        <taxon>Embryophyta</taxon>
        <taxon>Tracheophyta</taxon>
        <taxon>Spermatophyta</taxon>
        <taxon>Magnoliopsida</taxon>
        <taxon>eudicotyledons</taxon>
        <taxon>Gunneridae</taxon>
        <taxon>Pentapetalae</taxon>
        <taxon>rosids</taxon>
        <taxon>fabids</taxon>
        <taxon>Rosales</taxon>
        <taxon>Cannabaceae</taxon>
        <taxon>Parasponia</taxon>
    </lineage>
</organism>
<keyword evidence="3" id="KW-1185">Reference proteome</keyword>
<reference evidence="3" key="1">
    <citation type="submission" date="2016-06" db="EMBL/GenBank/DDBJ databases">
        <title>Parallel loss of symbiosis genes in relatives of nitrogen-fixing non-legume Parasponia.</title>
        <authorList>
            <person name="Van Velzen R."/>
            <person name="Holmer R."/>
            <person name="Bu F."/>
            <person name="Rutten L."/>
            <person name="Van Zeijl A."/>
            <person name="Liu W."/>
            <person name="Santuari L."/>
            <person name="Cao Q."/>
            <person name="Sharma T."/>
            <person name="Shen D."/>
            <person name="Roswanjaya Y."/>
            <person name="Wardhani T."/>
            <person name="Kalhor M.S."/>
            <person name="Jansen J."/>
            <person name="Van den Hoogen J."/>
            <person name="Gungor B."/>
            <person name="Hartog M."/>
            <person name="Hontelez J."/>
            <person name="Verver J."/>
            <person name="Yang W.-C."/>
            <person name="Schijlen E."/>
            <person name="Repin R."/>
            <person name="Schilthuizen M."/>
            <person name="Schranz E."/>
            <person name="Heidstra R."/>
            <person name="Miyata K."/>
            <person name="Fedorova E."/>
            <person name="Kohlen W."/>
            <person name="Bisseling T."/>
            <person name="Smit S."/>
            <person name="Geurts R."/>
        </authorList>
    </citation>
    <scope>NUCLEOTIDE SEQUENCE [LARGE SCALE GENOMIC DNA]</scope>
    <source>
        <strain evidence="3">cv. WU1-14</strain>
    </source>
</reference>
<dbReference type="OrthoDB" id="10406812at2759"/>
<evidence type="ECO:0000313" key="2">
    <source>
        <dbReference type="EMBL" id="PON62878.1"/>
    </source>
</evidence>
<evidence type="ECO:0000313" key="3">
    <source>
        <dbReference type="Proteomes" id="UP000237105"/>
    </source>
</evidence>
<accession>A0A2P5CPC8</accession>
<proteinExistence type="predicted"/>
<dbReference type="AlphaFoldDB" id="A0A2P5CPC8"/>
<evidence type="ECO:0000256" key="1">
    <source>
        <dbReference type="SAM" id="MobiDB-lite"/>
    </source>
</evidence>
<protein>
    <submittedName>
        <fullName evidence="2">Uncharacterized protein</fullName>
    </submittedName>
</protein>
<feature type="region of interest" description="Disordered" evidence="1">
    <location>
        <begin position="1"/>
        <end position="33"/>
    </location>
</feature>